<gene>
    <name evidence="1" type="ORF">JZ751_029841</name>
</gene>
<evidence type="ECO:0000313" key="2">
    <source>
        <dbReference type="Proteomes" id="UP000824540"/>
    </source>
</evidence>
<dbReference type="Proteomes" id="UP000824540">
    <property type="component" value="Unassembled WGS sequence"/>
</dbReference>
<comment type="caution">
    <text evidence="1">The sequence shown here is derived from an EMBL/GenBank/DDBJ whole genome shotgun (WGS) entry which is preliminary data.</text>
</comment>
<reference evidence="1" key="1">
    <citation type="thesis" date="2021" institute="BYU ScholarsArchive" country="Provo, UT, USA">
        <title>Applications of and Algorithms for Genome Assembly and Genomic Analyses with an Emphasis on Marine Teleosts.</title>
        <authorList>
            <person name="Pickett B.D."/>
        </authorList>
    </citation>
    <scope>NUCLEOTIDE SEQUENCE</scope>
    <source>
        <strain evidence="1">HI-2016</strain>
    </source>
</reference>
<accession>A0A8T2N9I9</accession>
<proteinExistence type="predicted"/>
<dbReference type="AlphaFoldDB" id="A0A8T2N9I9"/>
<name>A0A8T2N9I9_9TELE</name>
<protein>
    <submittedName>
        <fullName evidence="1">Uncharacterized protein</fullName>
    </submittedName>
</protein>
<sequence>MRTLNPKRGRELHSLGRLHNKESVFGADQVERTRRRKRLEQFIFNENKTVANGFPPSPMDPFPARSSADLGGPDLCLVWILGEAGRHTQSPRGGG</sequence>
<evidence type="ECO:0000313" key="1">
    <source>
        <dbReference type="EMBL" id="KAG9337073.1"/>
    </source>
</evidence>
<organism evidence="1 2">
    <name type="scientific">Albula glossodonta</name>
    <name type="common">roundjaw bonefish</name>
    <dbReference type="NCBI Taxonomy" id="121402"/>
    <lineage>
        <taxon>Eukaryota</taxon>
        <taxon>Metazoa</taxon>
        <taxon>Chordata</taxon>
        <taxon>Craniata</taxon>
        <taxon>Vertebrata</taxon>
        <taxon>Euteleostomi</taxon>
        <taxon>Actinopterygii</taxon>
        <taxon>Neopterygii</taxon>
        <taxon>Teleostei</taxon>
        <taxon>Albuliformes</taxon>
        <taxon>Albulidae</taxon>
        <taxon>Albula</taxon>
    </lineage>
</organism>
<keyword evidence="2" id="KW-1185">Reference proteome</keyword>
<dbReference type="EMBL" id="JAFBMS010000096">
    <property type="protein sequence ID" value="KAG9337073.1"/>
    <property type="molecule type" value="Genomic_DNA"/>
</dbReference>